<keyword evidence="1" id="KW-0812">Transmembrane</keyword>
<gene>
    <name evidence="3" type="ORF">SAMN04487788_0440</name>
</gene>
<dbReference type="SMART" id="SM00257">
    <property type="entry name" value="LysM"/>
    <property type="match status" value="1"/>
</dbReference>
<evidence type="ECO:0000259" key="2">
    <source>
        <dbReference type="PROSITE" id="PS51782"/>
    </source>
</evidence>
<evidence type="ECO:0000256" key="1">
    <source>
        <dbReference type="SAM" id="Phobius"/>
    </source>
</evidence>
<evidence type="ECO:0000313" key="3">
    <source>
        <dbReference type="EMBL" id="SDO65148.1"/>
    </source>
</evidence>
<reference evidence="3 4" key="1">
    <citation type="submission" date="2016-10" db="EMBL/GenBank/DDBJ databases">
        <authorList>
            <person name="de Groot N.N."/>
        </authorList>
    </citation>
    <scope>NUCLEOTIDE SEQUENCE [LARGE SCALE GENOMIC DNA]</scope>
    <source>
        <strain evidence="3 4">StLB037</strain>
    </source>
</reference>
<protein>
    <submittedName>
        <fullName evidence="3">LysM domain-containing protein</fullName>
    </submittedName>
</protein>
<keyword evidence="1" id="KW-1133">Transmembrane helix</keyword>
<keyword evidence="1" id="KW-0472">Membrane</keyword>
<dbReference type="Proteomes" id="UP000186456">
    <property type="component" value="Unassembled WGS sequence"/>
</dbReference>
<evidence type="ECO:0000313" key="4">
    <source>
        <dbReference type="Proteomes" id="UP000186456"/>
    </source>
</evidence>
<dbReference type="InterPro" id="IPR018392">
    <property type="entry name" value="LysM"/>
</dbReference>
<feature type="transmembrane region" description="Helical" evidence="1">
    <location>
        <begin position="22"/>
        <end position="47"/>
    </location>
</feature>
<dbReference type="PROSITE" id="PS51782">
    <property type="entry name" value="LYSM"/>
    <property type="match status" value="1"/>
</dbReference>
<organism evidence="3 4">
    <name type="scientific">Microbacterium testaceum (strain StLB037)</name>
    <dbReference type="NCBI Taxonomy" id="979556"/>
    <lineage>
        <taxon>Bacteria</taxon>
        <taxon>Bacillati</taxon>
        <taxon>Actinomycetota</taxon>
        <taxon>Actinomycetes</taxon>
        <taxon>Micrococcales</taxon>
        <taxon>Microbacteriaceae</taxon>
        <taxon>Microbacterium</taxon>
    </lineage>
</organism>
<proteinExistence type="predicted"/>
<sequence length="116" mass="11510">MSSIALTAPSTRLRITARGRRVVAFLVSLPIVAVLAVAIVGGGSALASGDAGAPAGSFTEITVMSGETLWSIAEDVAPSADPRDVVAEIARLNALPGGSVSAGQRIAIPAEYAPAA</sequence>
<accession>A0A1H0LAD4</accession>
<dbReference type="Gene3D" id="3.10.350.10">
    <property type="entry name" value="LysM domain"/>
    <property type="match status" value="1"/>
</dbReference>
<feature type="domain" description="LysM" evidence="2">
    <location>
        <begin position="59"/>
        <end position="108"/>
    </location>
</feature>
<dbReference type="EMBL" id="FNJN01000001">
    <property type="protein sequence ID" value="SDO65148.1"/>
    <property type="molecule type" value="Genomic_DNA"/>
</dbReference>
<dbReference type="CDD" id="cd00118">
    <property type="entry name" value="LysM"/>
    <property type="match status" value="1"/>
</dbReference>
<name>A0A1H0LAD4_MICTS</name>
<dbReference type="RefSeq" id="WP_056227430.1">
    <property type="nucleotide sequence ID" value="NZ_FNJN01000001.1"/>
</dbReference>
<dbReference type="AlphaFoldDB" id="A0A1H0LAD4"/>
<dbReference type="Pfam" id="PF01476">
    <property type="entry name" value="LysM"/>
    <property type="match status" value="1"/>
</dbReference>
<dbReference type="InterPro" id="IPR036779">
    <property type="entry name" value="LysM_dom_sf"/>
</dbReference>